<protein>
    <submittedName>
        <fullName evidence="2">Uncharacterized protein</fullName>
    </submittedName>
</protein>
<dbReference type="EMBL" id="LR796359">
    <property type="protein sequence ID" value="CAB4139544.1"/>
    <property type="molecule type" value="Genomic_DNA"/>
</dbReference>
<feature type="compositionally biased region" description="Basic and acidic residues" evidence="1">
    <location>
        <begin position="218"/>
        <end position="234"/>
    </location>
</feature>
<organism evidence="2">
    <name type="scientific">uncultured Caudovirales phage</name>
    <dbReference type="NCBI Taxonomy" id="2100421"/>
    <lineage>
        <taxon>Viruses</taxon>
        <taxon>Duplodnaviria</taxon>
        <taxon>Heunggongvirae</taxon>
        <taxon>Uroviricota</taxon>
        <taxon>Caudoviricetes</taxon>
        <taxon>Peduoviridae</taxon>
        <taxon>Maltschvirus</taxon>
        <taxon>Maltschvirus maltsch</taxon>
    </lineage>
</organism>
<evidence type="ECO:0000256" key="1">
    <source>
        <dbReference type="SAM" id="MobiDB-lite"/>
    </source>
</evidence>
<reference evidence="2" key="1">
    <citation type="submission" date="2020-04" db="EMBL/GenBank/DDBJ databases">
        <authorList>
            <person name="Chiriac C."/>
            <person name="Salcher M."/>
            <person name="Ghai R."/>
            <person name="Kavagutti S V."/>
        </authorList>
    </citation>
    <scope>NUCLEOTIDE SEQUENCE</scope>
</reference>
<feature type="compositionally biased region" description="Polar residues" evidence="1">
    <location>
        <begin position="52"/>
        <end position="64"/>
    </location>
</feature>
<feature type="compositionally biased region" description="Basic and acidic residues" evidence="1">
    <location>
        <begin position="183"/>
        <end position="198"/>
    </location>
</feature>
<feature type="compositionally biased region" description="Low complexity" evidence="1">
    <location>
        <begin position="150"/>
        <end position="177"/>
    </location>
</feature>
<feature type="region of interest" description="Disordered" evidence="1">
    <location>
        <begin position="1"/>
        <end position="70"/>
    </location>
</feature>
<gene>
    <name evidence="2" type="ORF">UFOVP336_56</name>
</gene>
<evidence type="ECO:0000313" key="2">
    <source>
        <dbReference type="EMBL" id="CAB4139544.1"/>
    </source>
</evidence>
<proteinExistence type="predicted"/>
<sequence>MATKRKVKTKEKEKPKVTLSNSGGGRDVVPPKQNTTPRGPQYNITKPADTYSGPSQKRIGNSTGAVGPVKQGIKNMGAAERVPPRSLPAPSTVGKTAAKSVLGRLGGYGAAAVAGYELASMAGDAYVNKVKSDLDKDRVKLVPAPERKASSAPAPQAAPKAPQAKAAPKASSRAKSSGYNKGGVREGPHKGIGDDVRARAMAQIKASYQSEGSSDVDVNEHKWKGNMYEEEKGR</sequence>
<feature type="compositionally biased region" description="Polar residues" evidence="1">
    <location>
        <begin position="32"/>
        <end position="44"/>
    </location>
</feature>
<accession>A0A6J5LY70</accession>
<name>A0A6J5LY70_9CAUD</name>
<feature type="compositionally biased region" description="Basic and acidic residues" evidence="1">
    <location>
        <begin position="132"/>
        <end position="149"/>
    </location>
</feature>
<feature type="region of interest" description="Disordered" evidence="1">
    <location>
        <begin position="132"/>
        <end position="234"/>
    </location>
</feature>